<sequence length="239" mass="25646">MDPAAVHTLVQEAVQAAIEATRIPPPPPRVIPFAVTPAGAGDAAWDFTSSTGLKIFVASIAPFAGLYDGNESELRDVLRKILQRAQTYGWMQIFFIANDAGVVRNLATEHGCLTLATIQTAAITNLRGTGRPHQATECLRQLIIGSVSAAIADKLYHHRANYTVNAAAAAGEGEAVPAPTMKEDGTCMLYELTTLVSVETRAMVAIILKKLANLDHERAKVQCGRLQLGDQRPGYCTPR</sequence>
<reference evidence="1" key="1">
    <citation type="submission" date="2020-06" db="EMBL/GenBank/DDBJ databases">
        <authorList>
            <consortium name="Plant Systems Biology data submission"/>
        </authorList>
    </citation>
    <scope>NUCLEOTIDE SEQUENCE</scope>
    <source>
        <strain evidence="1">D6</strain>
    </source>
</reference>
<name>A0A9N8HKC0_9STRA</name>
<organism evidence="1 2">
    <name type="scientific">Seminavis robusta</name>
    <dbReference type="NCBI Taxonomy" id="568900"/>
    <lineage>
        <taxon>Eukaryota</taxon>
        <taxon>Sar</taxon>
        <taxon>Stramenopiles</taxon>
        <taxon>Ochrophyta</taxon>
        <taxon>Bacillariophyta</taxon>
        <taxon>Bacillariophyceae</taxon>
        <taxon>Bacillariophycidae</taxon>
        <taxon>Naviculales</taxon>
        <taxon>Naviculaceae</taxon>
        <taxon>Seminavis</taxon>
    </lineage>
</organism>
<keyword evidence="2" id="KW-1185">Reference proteome</keyword>
<dbReference type="Proteomes" id="UP001153069">
    <property type="component" value="Unassembled WGS sequence"/>
</dbReference>
<gene>
    <name evidence="1" type="ORF">SEMRO_745_G196340.1</name>
</gene>
<proteinExistence type="predicted"/>
<comment type="caution">
    <text evidence="1">The sequence shown here is derived from an EMBL/GenBank/DDBJ whole genome shotgun (WGS) entry which is preliminary data.</text>
</comment>
<protein>
    <submittedName>
        <fullName evidence="1">Uncharacterized protein</fullName>
    </submittedName>
</protein>
<accession>A0A9N8HKC0</accession>
<dbReference type="EMBL" id="CAICTM010000744">
    <property type="protein sequence ID" value="CAB9515892.1"/>
    <property type="molecule type" value="Genomic_DNA"/>
</dbReference>
<evidence type="ECO:0000313" key="1">
    <source>
        <dbReference type="EMBL" id="CAB9515892.1"/>
    </source>
</evidence>
<evidence type="ECO:0000313" key="2">
    <source>
        <dbReference type="Proteomes" id="UP001153069"/>
    </source>
</evidence>
<dbReference type="AlphaFoldDB" id="A0A9N8HKC0"/>